<comment type="caution">
    <text evidence="1">The sequence shown here is derived from an EMBL/GenBank/DDBJ whole genome shotgun (WGS) entry which is preliminary data.</text>
</comment>
<dbReference type="EMBL" id="LVLJ01000170">
    <property type="protein sequence ID" value="OAE35488.1"/>
    <property type="molecule type" value="Genomic_DNA"/>
</dbReference>
<keyword evidence="2" id="KW-1185">Reference proteome</keyword>
<protein>
    <submittedName>
        <fullName evidence="1">Uncharacterized protein</fullName>
    </submittedName>
</protein>
<organism evidence="1 2">
    <name type="scientific">Marchantia polymorpha subsp. ruderalis</name>
    <dbReference type="NCBI Taxonomy" id="1480154"/>
    <lineage>
        <taxon>Eukaryota</taxon>
        <taxon>Viridiplantae</taxon>
        <taxon>Streptophyta</taxon>
        <taxon>Embryophyta</taxon>
        <taxon>Marchantiophyta</taxon>
        <taxon>Marchantiopsida</taxon>
        <taxon>Marchantiidae</taxon>
        <taxon>Marchantiales</taxon>
        <taxon>Marchantiaceae</taxon>
        <taxon>Marchantia</taxon>
    </lineage>
</organism>
<reference evidence="1" key="1">
    <citation type="submission" date="2016-03" db="EMBL/GenBank/DDBJ databases">
        <title>Mechanisms controlling the formation of the plant cell surface in tip-growing cells are functionally conserved among land plants.</title>
        <authorList>
            <person name="Honkanen S."/>
            <person name="Jones V.A."/>
            <person name="Morieri G."/>
            <person name="Champion C."/>
            <person name="Hetherington A.J."/>
            <person name="Kelly S."/>
            <person name="Saint-Marcoux D."/>
            <person name="Proust H."/>
            <person name="Prescott H."/>
            <person name="Dolan L."/>
        </authorList>
    </citation>
    <scope>NUCLEOTIDE SEQUENCE [LARGE SCALE GENOMIC DNA]</scope>
    <source>
        <tissue evidence="1">Whole gametophyte</tissue>
    </source>
</reference>
<name>A0A176WQS9_MARPO</name>
<accession>A0A176WQS9</accession>
<sequence>MTASEEFEQMMRETGYEADVISCIQADEFRMPGAYAFVGAGFLGFSYSRGFERKGFAGTLSAFFGRDNKRAKADEYQWNNMRYRDIALSNNPHSTRWECSCKLIHWLLQDERVRRTSVGFAVEKPRSDWRLSKTREDDNPVQRFEYDLNTLKPTIVSK</sequence>
<dbReference type="Proteomes" id="UP000077202">
    <property type="component" value="Unassembled WGS sequence"/>
</dbReference>
<gene>
    <name evidence="1" type="ORF">AXG93_2189s1220</name>
</gene>
<evidence type="ECO:0000313" key="1">
    <source>
        <dbReference type="EMBL" id="OAE35488.1"/>
    </source>
</evidence>
<dbReference type="AlphaFoldDB" id="A0A176WQS9"/>
<evidence type="ECO:0000313" key="2">
    <source>
        <dbReference type="Proteomes" id="UP000077202"/>
    </source>
</evidence>
<proteinExistence type="predicted"/>